<protein>
    <submittedName>
        <fullName evidence="2">Uncharacterized protein</fullName>
    </submittedName>
</protein>
<keyword evidence="1" id="KW-0812">Transmembrane</keyword>
<sequence length="189" mass="20844">MVNKPPGRGYHAAIVITVLVIALWVSVPFSYTESLLVVIFALAPLVLYWIVRLTVALIRDAAAVRHRLLGWLALPAIIGGLWLAVDVDLPFKARFALSQASMEGFAQDVLRSGAQDDCAWTGLFSVCGEIVGEDKSAPIGVELRIGDWFIAPSRCFVWAPHGQPRAEDYEYGLRHLTGPWWGCRGWGGW</sequence>
<gene>
    <name evidence="2" type="ORF">FHS44_000750</name>
</gene>
<dbReference type="RefSeq" id="WP_184712422.1">
    <property type="nucleotide sequence ID" value="NZ_JACHJP010000001.1"/>
</dbReference>
<keyword evidence="1" id="KW-0472">Membrane</keyword>
<name>A0A7W7VKL8_9ACTN</name>
<comment type="caution">
    <text evidence="2">The sequence shown here is derived from an EMBL/GenBank/DDBJ whole genome shotgun (WGS) entry which is preliminary data.</text>
</comment>
<feature type="transmembrane region" description="Helical" evidence="1">
    <location>
        <begin position="68"/>
        <end position="85"/>
    </location>
</feature>
<accession>A0A7W7VKL8</accession>
<keyword evidence="3" id="KW-1185">Reference proteome</keyword>
<proteinExistence type="predicted"/>
<dbReference type="EMBL" id="JACHJP010000001">
    <property type="protein sequence ID" value="MBB4913678.1"/>
    <property type="molecule type" value="Genomic_DNA"/>
</dbReference>
<evidence type="ECO:0000313" key="3">
    <source>
        <dbReference type="Proteomes" id="UP000552644"/>
    </source>
</evidence>
<dbReference type="AlphaFoldDB" id="A0A7W7VKL8"/>
<organism evidence="2 3">
    <name type="scientific">Streptosporangium saharense</name>
    <dbReference type="NCBI Taxonomy" id="1706840"/>
    <lineage>
        <taxon>Bacteria</taxon>
        <taxon>Bacillati</taxon>
        <taxon>Actinomycetota</taxon>
        <taxon>Actinomycetes</taxon>
        <taxon>Streptosporangiales</taxon>
        <taxon>Streptosporangiaceae</taxon>
        <taxon>Streptosporangium</taxon>
    </lineage>
</organism>
<reference evidence="2 3" key="1">
    <citation type="submission" date="2020-08" db="EMBL/GenBank/DDBJ databases">
        <title>Genomic Encyclopedia of Type Strains, Phase III (KMG-III): the genomes of soil and plant-associated and newly described type strains.</title>
        <authorList>
            <person name="Whitman W."/>
        </authorList>
    </citation>
    <scope>NUCLEOTIDE SEQUENCE [LARGE SCALE GENOMIC DNA]</scope>
    <source>
        <strain evidence="2 3">CECT 8840</strain>
    </source>
</reference>
<keyword evidence="1" id="KW-1133">Transmembrane helix</keyword>
<feature type="transmembrane region" description="Helical" evidence="1">
    <location>
        <begin position="12"/>
        <end position="29"/>
    </location>
</feature>
<feature type="transmembrane region" description="Helical" evidence="1">
    <location>
        <begin position="35"/>
        <end position="56"/>
    </location>
</feature>
<evidence type="ECO:0000256" key="1">
    <source>
        <dbReference type="SAM" id="Phobius"/>
    </source>
</evidence>
<evidence type="ECO:0000313" key="2">
    <source>
        <dbReference type="EMBL" id="MBB4913678.1"/>
    </source>
</evidence>
<dbReference type="Proteomes" id="UP000552644">
    <property type="component" value="Unassembled WGS sequence"/>
</dbReference>